<feature type="domain" description="Glycosyl transferase family 51" evidence="13">
    <location>
        <begin position="64"/>
        <end position="227"/>
    </location>
</feature>
<dbReference type="Pfam" id="PF00905">
    <property type="entry name" value="Transpeptidase"/>
    <property type="match status" value="1"/>
</dbReference>
<dbReference type="SUPFAM" id="SSF53955">
    <property type="entry name" value="Lysozyme-like"/>
    <property type="match status" value="1"/>
</dbReference>
<comment type="similarity">
    <text evidence="2">In the C-terminal section; belongs to the transpeptidase family.</text>
</comment>
<dbReference type="Pfam" id="PF06832">
    <property type="entry name" value="BiPBP_C"/>
    <property type="match status" value="1"/>
</dbReference>
<evidence type="ECO:0000256" key="11">
    <source>
        <dbReference type="ARBA" id="ARBA00049902"/>
    </source>
</evidence>
<evidence type="ECO:0000256" key="10">
    <source>
        <dbReference type="ARBA" id="ARBA00044770"/>
    </source>
</evidence>
<comment type="catalytic activity">
    <reaction evidence="11">
        <text>[GlcNAc-(1-&gt;4)-Mur2Ac(oyl-L-Ala-gamma-D-Glu-L-Lys-D-Ala-D-Ala)](n)-di-trans,octa-cis-undecaprenyl diphosphate + beta-D-GlcNAc-(1-&gt;4)-Mur2Ac(oyl-L-Ala-gamma-D-Glu-L-Lys-D-Ala-D-Ala)-di-trans,octa-cis-undecaprenyl diphosphate = [GlcNAc-(1-&gt;4)-Mur2Ac(oyl-L-Ala-gamma-D-Glu-L-Lys-D-Ala-D-Ala)](n+1)-di-trans,octa-cis-undecaprenyl diphosphate + di-trans,octa-cis-undecaprenyl diphosphate + H(+)</text>
        <dbReference type="Rhea" id="RHEA:23708"/>
        <dbReference type="Rhea" id="RHEA-COMP:9602"/>
        <dbReference type="Rhea" id="RHEA-COMP:9603"/>
        <dbReference type="ChEBI" id="CHEBI:15378"/>
        <dbReference type="ChEBI" id="CHEBI:58405"/>
        <dbReference type="ChEBI" id="CHEBI:60033"/>
        <dbReference type="ChEBI" id="CHEBI:78435"/>
        <dbReference type="EC" id="2.4.99.28"/>
    </reaction>
</comment>
<dbReference type="InterPro" id="IPR001264">
    <property type="entry name" value="Glyco_trans_51"/>
</dbReference>
<dbReference type="AlphaFoldDB" id="F9ZZ44"/>
<accession>F9ZZ44</accession>
<evidence type="ECO:0000259" key="13">
    <source>
        <dbReference type="Pfam" id="PF00912"/>
    </source>
</evidence>
<sequence>MSIIVKPLQRWSPRGFALLAALLMMLLIWLGLGLTPRPLLVNRANGSYAVTGSDGHLLRLSLTSDEKYRLWTPLTELPPAMQDATLHYEDRWFYRHPGVNPVSLLRAAWSSLIVQSRWIGASTLTMQLARQRWRLKTSTVSGKLRQIGYALWLERQFSKHELLEAYLNLAPYGANIEGVGAAAWIYFHKPASELNPDEARALALIPQNPSARAPLNQAARQRLRQAWQMAYGNDPGFERLWFRQRSDLPFRAPHFAERLHDLYPEASTLVSTLDGTLQSLSETLLAGFLRQHRLQGIANATVMVVHTPNMAVRAYVGSADYFNRRIHGFVNGLKALRSPGSTLKPFIYAQAMAQGLITPDSRVKDTPLRMGYYQPENFERNFYGPLSATDALVRSRNIPAISLLAQLQRPTFHEFLLQAGIAIPKQAANYGLSLAIGSAEISMEDLLRLYGLLANRGRLQNLRWLLDVEADPGRPLMMPEAAFLVREMLENNPRPQRSFGGRAFGQQQAVAWKTGTSSGLKDAWAIGMMGDWLVGVWSGNFDGSPNNHLVGRDLVGPLLFDILEAIAIERPVAAAEPPPAALQRIEVCTLSGQAVSQWCPHSKTGWIIPGISPIKTCTLHRPIRINPANGLRQCPEDQGHAETRVAEFWDSDELEAFRQAGVRRDIPPAFERPCAQTAASDAATLPPRIVSPQAGVSYPVRAGQAGSIEFSAVSSAGKSRLFWFVDDHFAGEGATVLWPAKPGSFQVLVVDGQGRAANVELTAVAAR</sequence>
<dbReference type="KEGG" id="mmt:Metme_2684"/>
<protein>
    <recommendedName>
        <fullName evidence="10">peptidoglycan glycosyltransferase</fullName>
        <ecNumber evidence="10">2.4.99.28</ecNumber>
    </recommendedName>
</protein>
<reference key="2">
    <citation type="submission" date="2011-05" db="EMBL/GenBank/DDBJ databases">
        <title>Complete genome sequence of the aerobic marine methanotroph Methylomonas methanica MC09.</title>
        <authorList>
            <person name="Boden R."/>
            <person name="Cunliffe M."/>
            <person name="Scanlan J."/>
            <person name="Moussard H."/>
            <person name="Kits K.D."/>
            <person name="Klotz M."/>
            <person name="Jetten M."/>
            <person name="Vuilleumier S."/>
            <person name="Han J."/>
            <person name="Peters L."/>
            <person name="Mikhailova N."/>
            <person name="Teshima H."/>
            <person name="Tapia R."/>
            <person name="Kyrpides N."/>
            <person name="Ivanova N."/>
            <person name="Pagani I."/>
            <person name="Cheng J.-F."/>
            <person name="Goodwin L."/>
            <person name="Han C."/>
            <person name="Hauser L."/>
            <person name="Land M."/>
            <person name="Lapidus A."/>
            <person name="Lucas S."/>
            <person name="Pitluck S."/>
            <person name="Woyke T."/>
            <person name="Stein L.Y."/>
            <person name="Murrell C."/>
        </authorList>
    </citation>
    <scope>NUCLEOTIDE SEQUENCE</scope>
    <source>
        <strain>MC09</strain>
    </source>
</reference>
<dbReference type="UniPathway" id="UPA00219"/>
<dbReference type="InterPro" id="IPR036950">
    <property type="entry name" value="PBP_transglycosylase"/>
</dbReference>
<evidence type="ECO:0000256" key="2">
    <source>
        <dbReference type="ARBA" id="ARBA00007090"/>
    </source>
</evidence>
<dbReference type="SUPFAM" id="SSF56601">
    <property type="entry name" value="beta-lactamase/transpeptidase-like"/>
    <property type="match status" value="1"/>
</dbReference>
<dbReference type="EC" id="2.4.99.28" evidence="10"/>
<dbReference type="PANTHER" id="PTHR32282:SF15">
    <property type="entry name" value="PENICILLIN-BINDING PROTEIN 1C"/>
    <property type="match status" value="1"/>
</dbReference>
<evidence type="ECO:0000256" key="7">
    <source>
        <dbReference type="ARBA" id="ARBA00022679"/>
    </source>
</evidence>
<keyword evidence="7" id="KW-0808">Transferase</keyword>
<evidence type="ECO:0000259" key="12">
    <source>
        <dbReference type="Pfam" id="PF00905"/>
    </source>
</evidence>
<proteinExistence type="inferred from homology"/>
<dbReference type="InterPro" id="IPR012338">
    <property type="entry name" value="Beta-lactam/transpept-like"/>
</dbReference>
<keyword evidence="5" id="KW-0645">Protease</keyword>
<dbReference type="GO" id="GO:0030288">
    <property type="term" value="C:outer membrane-bounded periplasmic space"/>
    <property type="evidence" value="ECO:0007669"/>
    <property type="project" value="TreeGrafter"/>
</dbReference>
<dbReference type="GO" id="GO:0006508">
    <property type="term" value="P:proteolysis"/>
    <property type="evidence" value="ECO:0007669"/>
    <property type="project" value="UniProtKB-KW"/>
</dbReference>
<comment type="pathway">
    <text evidence="1">Cell wall biogenesis; peptidoglycan biosynthesis.</text>
</comment>
<evidence type="ECO:0000259" key="14">
    <source>
        <dbReference type="Pfam" id="PF06832"/>
    </source>
</evidence>
<dbReference type="Gene3D" id="1.10.3810.10">
    <property type="entry name" value="Biosynthetic peptidoglycan transglycosylase-like"/>
    <property type="match status" value="1"/>
</dbReference>
<dbReference type="HOGENOM" id="CLU_006354_7_3_6"/>
<dbReference type="STRING" id="857087.Metme_2684"/>
<evidence type="ECO:0000256" key="4">
    <source>
        <dbReference type="ARBA" id="ARBA00022645"/>
    </source>
</evidence>
<dbReference type="Proteomes" id="UP000008888">
    <property type="component" value="Chromosome"/>
</dbReference>
<dbReference type="InterPro" id="IPR001460">
    <property type="entry name" value="PCN-bd_Tpept"/>
</dbReference>
<evidence type="ECO:0000313" key="15">
    <source>
        <dbReference type="EMBL" id="AEG01070.1"/>
    </source>
</evidence>
<keyword evidence="8" id="KW-0378">Hydrolase</keyword>
<keyword evidence="9" id="KW-0511">Multifunctional enzyme</keyword>
<feature type="domain" description="Penicillin-binding C-terminal" evidence="14">
    <location>
        <begin position="678"/>
        <end position="760"/>
    </location>
</feature>
<dbReference type="InterPro" id="IPR023346">
    <property type="entry name" value="Lysozyme-like_dom_sf"/>
</dbReference>
<comment type="similarity">
    <text evidence="3">In the N-terminal section; belongs to the glycosyltransferase 51 family.</text>
</comment>
<dbReference type="InterPro" id="IPR011815">
    <property type="entry name" value="PBP_1c"/>
</dbReference>
<feature type="domain" description="Penicillin-binding protein transpeptidase" evidence="12">
    <location>
        <begin position="301"/>
        <end position="521"/>
    </location>
</feature>
<dbReference type="GO" id="GO:0008955">
    <property type="term" value="F:peptidoglycan glycosyltransferase activity"/>
    <property type="evidence" value="ECO:0007669"/>
    <property type="project" value="UniProtKB-EC"/>
</dbReference>
<dbReference type="InterPro" id="IPR050396">
    <property type="entry name" value="Glycosyltr_51/Transpeptidase"/>
</dbReference>
<evidence type="ECO:0000256" key="3">
    <source>
        <dbReference type="ARBA" id="ARBA00007739"/>
    </source>
</evidence>
<evidence type="ECO:0000313" key="16">
    <source>
        <dbReference type="Proteomes" id="UP000008888"/>
    </source>
</evidence>
<keyword evidence="4" id="KW-0121">Carboxypeptidase</keyword>
<keyword evidence="16" id="KW-1185">Reference proteome</keyword>
<dbReference type="Gene3D" id="3.40.710.10">
    <property type="entry name" value="DD-peptidase/beta-lactamase superfamily"/>
    <property type="match status" value="1"/>
</dbReference>
<dbReference type="Pfam" id="PF00912">
    <property type="entry name" value="Transgly"/>
    <property type="match status" value="1"/>
</dbReference>
<dbReference type="PANTHER" id="PTHR32282">
    <property type="entry name" value="BINDING PROTEIN TRANSPEPTIDASE, PUTATIVE-RELATED"/>
    <property type="match status" value="1"/>
</dbReference>
<dbReference type="GO" id="GO:0009252">
    <property type="term" value="P:peptidoglycan biosynthetic process"/>
    <property type="evidence" value="ECO:0007669"/>
    <property type="project" value="UniProtKB-UniPathway"/>
</dbReference>
<dbReference type="RefSeq" id="WP_013819306.1">
    <property type="nucleotide sequence ID" value="NC_015572.1"/>
</dbReference>
<organism evidence="15 16">
    <name type="scientific">Methylomonas methanica (strain DSM 25384 / MC09)</name>
    <dbReference type="NCBI Taxonomy" id="857087"/>
    <lineage>
        <taxon>Bacteria</taxon>
        <taxon>Pseudomonadati</taxon>
        <taxon>Pseudomonadota</taxon>
        <taxon>Gammaproteobacteria</taxon>
        <taxon>Methylococcales</taxon>
        <taxon>Methylococcaceae</taxon>
        <taxon>Methylomonas</taxon>
    </lineage>
</organism>
<evidence type="ECO:0000256" key="1">
    <source>
        <dbReference type="ARBA" id="ARBA00004752"/>
    </source>
</evidence>
<evidence type="ECO:0000256" key="5">
    <source>
        <dbReference type="ARBA" id="ARBA00022670"/>
    </source>
</evidence>
<evidence type="ECO:0000256" key="8">
    <source>
        <dbReference type="ARBA" id="ARBA00022801"/>
    </source>
</evidence>
<name>F9ZZ44_METMM</name>
<dbReference type="GO" id="GO:0004180">
    <property type="term" value="F:carboxypeptidase activity"/>
    <property type="evidence" value="ECO:0007669"/>
    <property type="project" value="UniProtKB-KW"/>
</dbReference>
<dbReference type="EMBL" id="CP002738">
    <property type="protein sequence ID" value="AEG01070.1"/>
    <property type="molecule type" value="Genomic_DNA"/>
</dbReference>
<dbReference type="eggNOG" id="COG4953">
    <property type="taxonomic scope" value="Bacteria"/>
</dbReference>
<reference evidence="16" key="3">
    <citation type="submission" date="2011-05" db="EMBL/GenBank/DDBJ databases">
        <title>Complete sequence of Methylomonas methanica MC09.</title>
        <authorList>
            <consortium name="US DOE Joint Genome Institute"/>
            <person name="Lucas S."/>
            <person name="Han J."/>
            <person name="Lapidus A."/>
            <person name="Cheng J.-F."/>
            <person name="Goodwin L."/>
            <person name="Pitluck S."/>
            <person name="Peters L."/>
            <person name="Mikhailova N."/>
            <person name="Teshima H."/>
            <person name="Han C."/>
            <person name="Tapia R."/>
            <person name="Land M."/>
            <person name="Hauser L."/>
            <person name="Kyrpides N."/>
            <person name="Ivanova N."/>
            <person name="Pagani I."/>
            <person name="Stein L."/>
            <person name="Woyke T."/>
        </authorList>
    </citation>
    <scope>NUCLEOTIDE SEQUENCE [LARGE SCALE GENOMIC DNA]</scope>
    <source>
        <strain evidence="16">MC09</strain>
    </source>
</reference>
<evidence type="ECO:0000256" key="9">
    <source>
        <dbReference type="ARBA" id="ARBA00023268"/>
    </source>
</evidence>
<dbReference type="OrthoDB" id="9766909at2"/>
<dbReference type="GO" id="GO:0008658">
    <property type="term" value="F:penicillin binding"/>
    <property type="evidence" value="ECO:0007669"/>
    <property type="project" value="InterPro"/>
</dbReference>
<reference evidence="15 16" key="1">
    <citation type="journal article" date="2011" name="J. Bacteriol.">
        <title>Complete Genome Sequence of the Aerobic Marine Methanotroph Methylomonas methanica MC09.</title>
        <authorList>
            <person name="Boden R."/>
            <person name="Cunliffe M."/>
            <person name="Scanlan J."/>
            <person name="Moussard H."/>
            <person name="Kits K.D."/>
            <person name="Klotz M.G."/>
            <person name="Jetten M.S."/>
            <person name="Vuilleumier S."/>
            <person name="Han J."/>
            <person name="Peters L."/>
            <person name="Mikhailova N."/>
            <person name="Teshima H."/>
            <person name="Tapia R."/>
            <person name="Kyrpides N."/>
            <person name="Ivanova N."/>
            <person name="Pagani I."/>
            <person name="Cheng J.F."/>
            <person name="Goodwin L."/>
            <person name="Han C."/>
            <person name="Hauser L."/>
            <person name="Land M.L."/>
            <person name="Lapidus A."/>
            <person name="Lucas S."/>
            <person name="Pitluck S."/>
            <person name="Woyke T."/>
            <person name="Stein L."/>
            <person name="Murrell J.C."/>
        </authorList>
    </citation>
    <scope>NUCLEOTIDE SEQUENCE [LARGE SCALE GENOMIC DNA]</scope>
    <source>
        <strain evidence="15 16">MC09</strain>
    </source>
</reference>
<keyword evidence="6" id="KW-0328">Glycosyltransferase</keyword>
<gene>
    <name evidence="15" type="ordered locus">Metme_2684</name>
</gene>
<evidence type="ECO:0000256" key="6">
    <source>
        <dbReference type="ARBA" id="ARBA00022676"/>
    </source>
</evidence>
<dbReference type="InterPro" id="IPR009647">
    <property type="entry name" value="PBP_C"/>
</dbReference>
<dbReference type="NCBIfam" id="TIGR02073">
    <property type="entry name" value="PBP_1c"/>
    <property type="match status" value="1"/>
</dbReference>